<evidence type="ECO:0000256" key="3">
    <source>
        <dbReference type="ARBA" id="ARBA00022840"/>
    </source>
</evidence>
<evidence type="ECO:0000259" key="4">
    <source>
        <dbReference type="SMART" id="SM00796"/>
    </source>
</evidence>
<dbReference type="SUPFAM" id="SSF50891">
    <property type="entry name" value="Cyclophilin-like"/>
    <property type="match status" value="1"/>
</dbReference>
<evidence type="ECO:0000256" key="1">
    <source>
        <dbReference type="ARBA" id="ARBA00022741"/>
    </source>
</evidence>
<organism evidence="5 6">
    <name type="scientific">Desulfobulbus oligotrophicus</name>
    <dbReference type="NCBI Taxonomy" id="1909699"/>
    <lineage>
        <taxon>Bacteria</taxon>
        <taxon>Pseudomonadati</taxon>
        <taxon>Thermodesulfobacteriota</taxon>
        <taxon>Desulfobulbia</taxon>
        <taxon>Desulfobulbales</taxon>
        <taxon>Desulfobulbaceae</taxon>
        <taxon>Desulfobulbus</taxon>
    </lineage>
</organism>
<dbReference type="KEGG" id="dog:HP555_08140"/>
<evidence type="ECO:0000313" key="6">
    <source>
        <dbReference type="Proteomes" id="UP000596092"/>
    </source>
</evidence>
<protein>
    <submittedName>
        <fullName evidence="5">5-oxoprolinase subunit PxpB</fullName>
        <ecNumber evidence="5">3.5.2.9</ecNumber>
    </submittedName>
</protein>
<keyword evidence="6" id="KW-1185">Reference proteome</keyword>
<feature type="domain" description="Carboxyltransferase" evidence="4">
    <location>
        <begin position="4"/>
        <end position="205"/>
    </location>
</feature>
<dbReference type="SMART" id="SM00796">
    <property type="entry name" value="AHS1"/>
    <property type="match status" value="1"/>
</dbReference>
<dbReference type="EMBL" id="CP054140">
    <property type="protein sequence ID" value="QQG65836.1"/>
    <property type="molecule type" value="Genomic_DNA"/>
</dbReference>
<keyword evidence="2 5" id="KW-0378">Hydrolase</keyword>
<dbReference type="Pfam" id="PF02682">
    <property type="entry name" value="CT_C_D"/>
    <property type="match status" value="1"/>
</dbReference>
<dbReference type="PANTHER" id="PTHR34698">
    <property type="entry name" value="5-OXOPROLINASE SUBUNIT B"/>
    <property type="match status" value="1"/>
</dbReference>
<proteinExistence type="predicted"/>
<dbReference type="SUPFAM" id="SSF160467">
    <property type="entry name" value="PH0987 N-terminal domain-like"/>
    <property type="match status" value="1"/>
</dbReference>
<dbReference type="PANTHER" id="PTHR34698:SF2">
    <property type="entry name" value="5-OXOPROLINASE SUBUNIT B"/>
    <property type="match status" value="1"/>
</dbReference>
<dbReference type="InterPro" id="IPR029000">
    <property type="entry name" value="Cyclophilin-like_dom_sf"/>
</dbReference>
<sequence>MEALQVRVSGDRLLIVELGKGIDPVCNDRVHRLAALLTAAQHPAVEAVVPSYCTLALYYDPEKITWHALIDLLRRCARRLETEPVPQAHVVEIPVCYGGVFGPDLEAVAVLAGLEVEEVIRLHCAGYYRIYAIGFTPGFCYLGGLDPRIHTPRLKTPRVLVPAGSVGIAGGQTGVYPLAGPGGWQLIGRTPRRLFTPDRSPPVPYQPGDTICFRPISAEQFARLGGEEQG</sequence>
<keyword evidence="1" id="KW-0547">Nucleotide-binding</keyword>
<dbReference type="InterPro" id="IPR010016">
    <property type="entry name" value="PxpB"/>
</dbReference>
<dbReference type="GO" id="GO:0005524">
    <property type="term" value="F:ATP binding"/>
    <property type="evidence" value="ECO:0007669"/>
    <property type="project" value="UniProtKB-KW"/>
</dbReference>
<dbReference type="GO" id="GO:0017168">
    <property type="term" value="F:5-oxoprolinase (ATP-hydrolyzing) activity"/>
    <property type="evidence" value="ECO:0007669"/>
    <property type="project" value="UniProtKB-EC"/>
</dbReference>
<dbReference type="AlphaFoldDB" id="A0A7T5VDK0"/>
<dbReference type="Gene3D" id="3.30.1360.40">
    <property type="match status" value="1"/>
</dbReference>
<keyword evidence="3" id="KW-0067">ATP-binding</keyword>
<name>A0A7T5VDK0_9BACT</name>
<accession>A0A7T5VDK0</accession>
<dbReference type="RefSeq" id="WP_199261390.1">
    <property type="nucleotide sequence ID" value="NZ_CP054140.1"/>
</dbReference>
<dbReference type="NCBIfam" id="TIGR00370">
    <property type="entry name" value="5-oxoprolinase subunit PxpB"/>
    <property type="match status" value="1"/>
</dbReference>
<evidence type="ECO:0000256" key="2">
    <source>
        <dbReference type="ARBA" id="ARBA00022801"/>
    </source>
</evidence>
<gene>
    <name evidence="5" type="primary">pxpB</name>
    <name evidence="5" type="ORF">HP555_08140</name>
</gene>
<evidence type="ECO:0000313" key="5">
    <source>
        <dbReference type="EMBL" id="QQG65836.1"/>
    </source>
</evidence>
<dbReference type="InterPro" id="IPR003833">
    <property type="entry name" value="CT_C_D"/>
</dbReference>
<reference evidence="5 6" key="1">
    <citation type="submission" date="2020-05" db="EMBL/GenBank/DDBJ databases">
        <title>Complete genome of Desulfobulbus oligotrophicus.</title>
        <authorList>
            <person name="Podar M."/>
        </authorList>
    </citation>
    <scope>NUCLEOTIDE SEQUENCE [LARGE SCALE GENOMIC DNA]</scope>
    <source>
        <strain evidence="5 6">Prop6</strain>
    </source>
</reference>
<dbReference type="Proteomes" id="UP000596092">
    <property type="component" value="Chromosome"/>
</dbReference>
<dbReference type="EC" id="3.5.2.9" evidence="5"/>
<dbReference type="Gene3D" id="2.40.100.10">
    <property type="entry name" value="Cyclophilin-like"/>
    <property type="match status" value="1"/>
</dbReference>